<proteinExistence type="predicted"/>
<name>A0ABU5ECK1_9PROT</name>
<protein>
    <submittedName>
        <fullName evidence="1">Uncharacterized protein</fullName>
    </submittedName>
</protein>
<sequence>MKASIFMAAALAGADTPVLSESVTGAILAHGGRLVAIFPTTL</sequence>
<dbReference type="EMBL" id="JAXCLW010000003">
    <property type="protein sequence ID" value="MDY0884095.1"/>
    <property type="molecule type" value="Genomic_DNA"/>
</dbReference>
<organism evidence="1 2">
    <name type="scientific">Dongia soli</name>
    <dbReference type="NCBI Taxonomy" id="600628"/>
    <lineage>
        <taxon>Bacteria</taxon>
        <taxon>Pseudomonadati</taxon>
        <taxon>Pseudomonadota</taxon>
        <taxon>Alphaproteobacteria</taxon>
        <taxon>Rhodospirillales</taxon>
        <taxon>Dongiaceae</taxon>
        <taxon>Dongia</taxon>
    </lineage>
</organism>
<reference evidence="1 2" key="1">
    <citation type="journal article" date="2016" name="Antonie Van Leeuwenhoek">
        <title>Dongia soli sp. nov., isolated from soil from Dokdo, Korea.</title>
        <authorList>
            <person name="Kim D.U."/>
            <person name="Lee H."/>
            <person name="Kim H."/>
            <person name="Kim S.G."/>
            <person name="Ka J.O."/>
        </authorList>
    </citation>
    <scope>NUCLEOTIDE SEQUENCE [LARGE SCALE GENOMIC DNA]</scope>
    <source>
        <strain evidence="1 2">D78</strain>
    </source>
</reference>
<evidence type="ECO:0000313" key="1">
    <source>
        <dbReference type="EMBL" id="MDY0884095.1"/>
    </source>
</evidence>
<keyword evidence="2" id="KW-1185">Reference proteome</keyword>
<dbReference type="RefSeq" id="WP_320509192.1">
    <property type="nucleotide sequence ID" value="NZ_JAXCLW010000003.1"/>
</dbReference>
<comment type="caution">
    <text evidence="1">The sequence shown here is derived from an EMBL/GenBank/DDBJ whole genome shotgun (WGS) entry which is preliminary data.</text>
</comment>
<accession>A0ABU5ECK1</accession>
<evidence type="ECO:0000313" key="2">
    <source>
        <dbReference type="Proteomes" id="UP001279642"/>
    </source>
</evidence>
<dbReference type="Proteomes" id="UP001279642">
    <property type="component" value="Unassembled WGS sequence"/>
</dbReference>
<gene>
    <name evidence="1" type="ORF">SMD27_14700</name>
</gene>